<reference evidence="2 3" key="1">
    <citation type="journal article" date="2017" name="Int. J. Parasitol.">
        <title>The genome of the protozoan parasite Cystoisospora suis and a reverse vaccinology approach to identify vaccine candidates.</title>
        <authorList>
            <person name="Palmieri N."/>
            <person name="Shrestha A."/>
            <person name="Ruttkowski B."/>
            <person name="Beck T."/>
            <person name="Vogl C."/>
            <person name="Tomley F."/>
            <person name="Blake D.P."/>
            <person name="Joachim A."/>
        </authorList>
    </citation>
    <scope>NUCLEOTIDE SEQUENCE [LARGE SCALE GENOMIC DNA]</scope>
    <source>
        <strain evidence="2 3">Wien I</strain>
    </source>
</reference>
<keyword evidence="3" id="KW-1185">Reference proteome</keyword>
<dbReference type="AlphaFoldDB" id="A0A2C6KJP9"/>
<evidence type="ECO:0000313" key="3">
    <source>
        <dbReference type="Proteomes" id="UP000221165"/>
    </source>
</evidence>
<dbReference type="GeneID" id="94432877"/>
<feature type="region of interest" description="Disordered" evidence="1">
    <location>
        <begin position="52"/>
        <end position="110"/>
    </location>
</feature>
<evidence type="ECO:0000256" key="1">
    <source>
        <dbReference type="SAM" id="MobiDB-lite"/>
    </source>
</evidence>
<sequence length="142" mass="16236">MTEESRRKCFPVGPWNVPPVGKEVLSALCICSGVPSWTMSVRQQNFSAAIENTTSRTLPSRRRGNNKSAEAAERRRWLDSQPFQMAPDVYTDDSRQESRESRAYPSVHRVKQTGPIRDYVDSLNEALYHEPEMSDKDEVKAF</sequence>
<organism evidence="2 3">
    <name type="scientific">Cystoisospora suis</name>
    <dbReference type="NCBI Taxonomy" id="483139"/>
    <lineage>
        <taxon>Eukaryota</taxon>
        <taxon>Sar</taxon>
        <taxon>Alveolata</taxon>
        <taxon>Apicomplexa</taxon>
        <taxon>Conoidasida</taxon>
        <taxon>Coccidia</taxon>
        <taxon>Eucoccidiorida</taxon>
        <taxon>Eimeriorina</taxon>
        <taxon>Sarcocystidae</taxon>
        <taxon>Cystoisospora</taxon>
    </lineage>
</organism>
<proteinExistence type="predicted"/>
<dbReference type="Proteomes" id="UP000221165">
    <property type="component" value="Unassembled WGS sequence"/>
</dbReference>
<gene>
    <name evidence="2" type="ORF">CSUI_009551</name>
</gene>
<dbReference type="EMBL" id="MIGC01005735">
    <property type="protein sequence ID" value="PHJ16634.1"/>
    <property type="molecule type" value="Genomic_DNA"/>
</dbReference>
<dbReference type="RefSeq" id="XP_067918360.1">
    <property type="nucleotide sequence ID" value="XM_068069666.1"/>
</dbReference>
<name>A0A2C6KJP9_9APIC</name>
<comment type="caution">
    <text evidence="2">The sequence shown here is derived from an EMBL/GenBank/DDBJ whole genome shotgun (WGS) entry which is preliminary data.</text>
</comment>
<feature type="compositionally biased region" description="Basic and acidic residues" evidence="1">
    <location>
        <begin position="92"/>
        <end position="102"/>
    </location>
</feature>
<evidence type="ECO:0000313" key="2">
    <source>
        <dbReference type="EMBL" id="PHJ16634.1"/>
    </source>
</evidence>
<protein>
    <submittedName>
        <fullName evidence="2">Uncharacterized protein</fullName>
    </submittedName>
</protein>
<dbReference type="VEuPathDB" id="ToxoDB:CSUI_009551"/>
<accession>A0A2C6KJP9</accession>